<protein>
    <submittedName>
        <fullName evidence="1">Uncharacterized protein</fullName>
    </submittedName>
</protein>
<evidence type="ECO:0000313" key="2">
    <source>
        <dbReference type="Proteomes" id="UP001152604"/>
    </source>
</evidence>
<dbReference type="Proteomes" id="UP001152604">
    <property type="component" value="Unassembled WGS sequence"/>
</dbReference>
<reference evidence="1" key="1">
    <citation type="submission" date="2022-03" db="EMBL/GenBank/DDBJ databases">
        <authorList>
            <person name="Brunel B."/>
        </authorList>
    </citation>
    <scope>NUCLEOTIDE SEQUENCE</scope>
    <source>
        <strain evidence="1">STM4922sample</strain>
    </source>
</reference>
<organism evidence="1 2">
    <name type="scientific">Mesorhizobium ventifaucium</name>
    <dbReference type="NCBI Taxonomy" id="666020"/>
    <lineage>
        <taxon>Bacteria</taxon>
        <taxon>Pseudomonadati</taxon>
        <taxon>Pseudomonadota</taxon>
        <taxon>Alphaproteobacteria</taxon>
        <taxon>Hyphomicrobiales</taxon>
        <taxon>Phyllobacteriaceae</taxon>
        <taxon>Mesorhizobium</taxon>
    </lineage>
</organism>
<accession>A0ABM9DZ98</accession>
<sequence length="112" mass="12918">MTNALPAKTAPETGERLRPLYIPRAEAITIQRAIDLFRHDYNVSEDTLRRLVIKHRLHNQTMPGAPWRISAPGLAMALDGDHEALARLRQDDREHEDVVRYFRRLGTPLERA</sequence>
<name>A0ABM9DZ98_9HYPH</name>
<proteinExistence type="predicted"/>
<dbReference type="EMBL" id="CAKXZS010000023">
    <property type="protein sequence ID" value="CAH2402111.1"/>
    <property type="molecule type" value="Genomic_DNA"/>
</dbReference>
<comment type="caution">
    <text evidence="1">The sequence shown here is derived from an EMBL/GenBank/DDBJ whole genome shotgun (WGS) entry which is preliminary data.</text>
</comment>
<evidence type="ECO:0000313" key="1">
    <source>
        <dbReference type="EMBL" id="CAH2402111.1"/>
    </source>
</evidence>
<keyword evidence="2" id="KW-1185">Reference proteome</keyword>
<gene>
    <name evidence="1" type="ORF">MES4922_30485</name>
</gene>